<evidence type="ECO:0000313" key="2">
    <source>
        <dbReference type="Proteomes" id="UP000561011"/>
    </source>
</evidence>
<protein>
    <submittedName>
        <fullName evidence="1">Uncharacterized protein</fullName>
    </submittedName>
</protein>
<name>A0A853ER87_9MICO</name>
<reference evidence="1 2" key="1">
    <citation type="submission" date="2020-07" db="EMBL/GenBank/DDBJ databases">
        <title>MOT database genomes.</title>
        <authorList>
            <person name="Joseph S."/>
            <person name="Aduse-Opoku J."/>
            <person name="Hashim A."/>
            <person name="Wade W."/>
            <person name="Curtis M."/>
        </authorList>
    </citation>
    <scope>NUCLEOTIDE SEQUENCE [LARGE SCALE GENOMIC DNA]</scope>
    <source>
        <strain evidence="1 2">DSM 100099</strain>
    </source>
</reference>
<dbReference type="EMBL" id="JACBYE010000009">
    <property type="protein sequence ID" value="NYS93089.1"/>
    <property type="molecule type" value="Genomic_DNA"/>
</dbReference>
<comment type="caution">
    <text evidence="1">The sequence shown here is derived from an EMBL/GenBank/DDBJ whole genome shotgun (WGS) entry which is preliminary data.</text>
</comment>
<gene>
    <name evidence="1" type="ORF">HZZ10_06040</name>
</gene>
<dbReference type="AlphaFoldDB" id="A0A853ER87"/>
<dbReference type="RefSeq" id="WP_179912822.1">
    <property type="nucleotide sequence ID" value="NZ_JACBYE010000009.1"/>
</dbReference>
<proteinExistence type="predicted"/>
<sequence length="147" mass="16099">MRPSEAMVLLTKVMTFDNRTLNDSVATSWSQVLADVDFADAEAAVLKHYAASSEWIMPAHIRAGVQRIRAERVRAVLGTAAPVPPPEVPADDVQAYQAWRRAFLAALGDGRPLHDAETVACEAAGIEPVHRELTAHHIPTFPRLERA</sequence>
<keyword evidence="2" id="KW-1185">Reference proteome</keyword>
<dbReference type="Proteomes" id="UP000561011">
    <property type="component" value="Unassembled WGS sequence"/>
</dbReference>
<accession>A0A853ER87</accession>
<organism evidence="1 2">
    <name type="scientific">Sanguibacter inulinus</name>
    <dbReference type="NCBI Taxonomy" id="60922"/>
    <lineage>
        <taxon>Bacteria</taxon>
        <taxon>Bacillati</taxon>
        <taxon>Actinomycetota</taxon>
        <taxon>Actinomycetes</taxon>
        <taxon>Micrococcales</taxon>
        <taxon>Sanguibacteraceae</taxon>
        <taxon>Sanguibacter</taxon>
    </lineage>
</organism>
<evidence type="ECO:0000313" key="1">
    <source>
        <dbReference type="EMBL" id="NYS93089.1"/>
    </source>
</evidence>